<name>A0ABY4VEY1_9GAMM</name>
<keyword evidence="5 12" id="KW-0732">Signal</keyword>
<dbReference type="InterPro" id="IPR036942">
    <property type="entry name" value="Beta-barrel_TonB_sf"/>
</dbReference>
<dbReference type="SUPFAM" id="SSF56935">
    <property type="entry name" value="Porins"/>
    <property type="match status" value="1"/>
</dbReference>
<organism evidence="15 16">
    <name type="scientific">Microbulbifer variabilis</name>
    <dbReference type="NCBI Taxonomy" id="266805"/>
    <lineage>
        <taxon>Bacteria</taxon>
        <taxon>Pseudomonadati</taxon>
        <taxon>Pseudomonadota</taxon>
        <taxon>Gammaproteobacteria</taxon>
        <taxon>Cellvibrionales</taxon>
        <taxon>Microbulbiferaceae</taxon>
        <taxon>Microbulbifer</taxon>
    </lineage>
</organism>
<sequence>MKSTTINFQTPNTPVTALAIAVFCANNGLSANAYAQESQARTMETVTVTAQANNARSDLDRQRDSNKLVAVQTSDAIGELPDANVTEALQRMPGVFIARDQGEGRFVGVRGIDPNLNAASINGVSLPAPEIGSRAVALDVIPSDLLASLEVFKTLTPDMSADSIGGAIEIKSINALDYDGSRYKFSVENSYSELQEEHSPKYAATMTNVFDLDGNRRFGVALAVSHQQRDFGSENIETDGSWEALVAEDGSEGIGATEIEQRDYTITRERTGMAANFDLKLSSGARIYLHNLYSDFSDQEIRQRNSWKLDTERDEPETISRHSAIWEEAALEKSLKDRLEEQEIISTVLGGEHNFEQWGLAYVLGYSYAEESEPHRRDTDFVLEPLRLGYVEAGKTPRMAVDSSDAEKILDPANYQLDELVIEDNFTEDEELSLRLDFTREINWGSYDSTVQFGLHERQREKRGDLNASVYDGFAGDYTLADFVRNDINYRLDTFGPGVNPGNLNRFINRKIASFEMDETETALSSARDYQMQEDISALYVMNTIELDRAQWVFGVRYERTDFSAKGMRVIESEEPVPGADFIADEVYASAVNYQRDYDHFFPSVNFKLDYSDNIVLRAAYTESLSRPSFGHLNPSPAQIEYDDGELEVEAGNPALQPYESRNLDFSAEYYADHLGMLSLGLFHKSIDNFIVMSDVSSSADFTQYIGNLIVEEAEILQPINGKRARINGAELAWTQGFDNGFLLRANATFTDSEASLGLGPGRQRSDKISMSSQADLVGNFIVGYERDAFSLRLSAAFRSERLLEVDMEDASRDRYEEDHLQLDLSVRYHLNNGLLLTFTGVNLTDEPYYVHNSGFNGQYEEYGSTYALGLSYSTF</sequence>
<dbReference type="CDD" id="cd01347">
    <property type="entry name" value="ligand_gated_channel"/>
    <property type="match status" value="1"/>
</dbReference>
<evidence type="ECO:0000256" key="5">
    <source>
        <dbReference type="ARBA" id="ARBA00022729"/>
    </source>
</evidence>
<keyword evidence="3 9" id="KW-1134">Transmembrane beta strand</keyword>
<keyword evidence="6 10" id="KW-0798">TonB box</keyword>
<evidence type="ECO:0000256" key="11">
    <source>
        <dbReference type="RuleBase" id="RU003357"/>
    </source>
</evidence>
<evidence type="ECO:0000313" key="15">
    <source>
        <dbReference type="EMBL" id="USD21002.1"/>
    </source>
</evidence>
<feature type="domain" description="TonB-dependent receptor-like beta-barrel" evidence="13">
    <location>
        <begin position="419"/>
        <end position="844"/>
    </location>
</feature>
<keyword evidence="4 9" id="KW-0812">Transmembrane</keyword>
<accession>A0ABY4VEY1</accession>
<keyword evidence="15" id="KW-0675">Receptor</keyword>
<feature type="domain" description="TonB-dependent receptor plug" evidence="14">
    <location>
        <begin position="62"/>
        <end position="167"/>
    </location>
</feature>
<dbReference type="RefSeq" id="WP_252083405.1">
    <property type="nucleotide sequence ID" value="NZ_CP092418.1"/>
</dbReference>
<evidence type="ECO:0000256" key="3">
    <source>
        <dbReference type="ARBA" id="ARBA00022452"/>
    </source>
</evidence>
<dbReference type="Gene3D" id="2.170.130.10">
    <property type="entry name" value="TonB-dependent receptor, plug domain"/>
    <property type="match status" value="1"/>
</dbReference>
<dbReference type="PANTHER" id="PTHR40980">
    <property type="entry name" value="PLUG DOMAIN-CONTAINING PROTEIN"/>
    <property type="match status" value="1"/>
</dbReference>
<keyword evidence="16" id="KW-1185">Reference proteome</keyword>
<dbReference type="Pfam" id="PF07715">
    <property type="entry name" value="Plug"/>
    <property type="match status" value="1"/>
</dbReference>
<evidence type="ECO:0000259" key="14">
    <source>
        <dbReference type="Pfam" id="PF07715"/>
    </source>
</evidence>
<evidence type="ECO:0000259" key="13">
    <source>
        <dbReference type="Pfam" id="PF00593"/>
    </source>
</evidence>
<proteinExistence type="inferred from homology"/>
<feature type="short sequence motif" description="TonB box" evidence="10">
    <location>
        <begin position="45"/>
        <end position="51"/>
    </location>
</feature>
<evidence type="ECO:0000256" key="7">
    <source>
        <dbReference type="ARBA" id="ARBA00023136"/>
    </source>
</evidence>
<evidence type="ECO:0000256" key="12">
    <source>
        <dbReference type="SAM" id="SignalP"/>
    </source>
</evidence>
<evidence type="ECO:0000256" key="9">
    <source>
        <dbReference type="PROSITE-ProRule" id="PRU01360"/>
    </source>
</evidence>
<keyword evidence="8 9" id="KW-0998">Cell outer membrane</keyword>
<feature type="chain" id="PRO_5046918833" evidence="12">
    <location>
        <begin position="36"/>
        <end position="876"/>
    </location>
</feature>
<dbReference type="InterPro" id="IPR037066">
    <property type="entry name" value="Plug_dom_sf"/>
</dbReference>
<dbReference type="PANTHER" id="PTHR40980:SF4">
    <property type="entry name" value="TONB-DEPENDENT RECEPTOR-LIKE BETA-BARREL DOMAIN-CONTAINING PROTEIN"/>
    <property type="match status" value="1"/>
</dbReference>
<evidence type="ECO:0000256" key="4">
    <source>
        <dbReference type="ARBA" id="ARBA00022692"/>
    </source>
</evidence>
<protein>
    <submittedName>
        <fullName evidence="15">TonB-dependent receptor</fullName>
    </submittedName>
</protein>
<dbReference type="InterPro" id="IPR010916">
    <property type="entry name" value="TonB_box_CS"/>
</dbReference>
<dbReference type="EMBL" id="CP092418">
    <property type="protein sequence ID" value="USD21002.1"/>
    <property type="molecule type" value="Genomic_DNA"/>
</dbReference>
<dbReference type="NCBIfam" id="TIGR01782">
    <property type="entry name" value="TonB-Xanth-Caul"/>
    <property type="match status" value="1"/>
</dbReference>
<keyword evidence="2 9" id="KW-0813">Transport</keyword>
<dbReference type="PROSITE" id="PS52016">
    <property type="entry name" value="TONB_DEPENDENT_REC_3"/>
    <property type="match status" value="1"/>
</dbReference>
<reference evidence="15" key="1">
    <citation type="submission" date="2022-02" db="EMBL/GenBank/DDBJ databases">
        <title>Coral-associated bacteria.</title>
        <authorList>
            <person name="Tang K."/>
            <person name="Wang X."/>
        </authorList>
    </citation>
    <scope>NUCLEOTIDE SEQUENCE</scope>
    <source>
        <strain evidence="15">SCSIO 43006</strain>
    </source>
</reference>
<evidence type="ECO:0000256" key="10">
    <source>
        <dbReference type="PROSITE-ProRule" id="PRU10143"/>
    </source>
</evidence>
<evidence type="ECO:0000256" key="8">
    <source>
        <dbReference type="ARBA" id="ARBA00023237"/>
    </source>
</evidence>
<dbReference type="InterPro" id="IPR000531">
    <property type="entry name" value="Beta-barrel_TonB"/>
</dbReference>
<comment type="subcellular location">
    <subcellularLocation>
        <location evidence="1 9">Cell outer membrane</location>
        <topology evidence="1 9">Multi-pass membrane protein</topology>
    </subcellularLocation>
</comment>
<dbReference type="InterPro" id="IPR012910">
    <property type="entry name" value="Plug_dom"/>
</dbReference>
<comment type="similarity">
    <text evidence="9 11">Belongs to the TonB-dependent receptor family.</text>
</comment>
<gene>
    <name evidence="15" type="ORF">MJO52_18360</name>
</gene>
<dbReference type="Pfam" id="PF00593">
    <property type="entry name" value="TonB_dep_Rec_b-barrel"/>
    <property type="match status" value="1"/>
</dbReference>
<evidence type="ECO:0000256" key="1">
    <source>
        <dbReference type="ARBA" id="ARBA00004571"/>
    </source>
</evidence>
<evidence type="ECO:0000256" key="2">
    <source>
        <dbReference type="ARBA" id="ARBA00022448"/>
    </source>
</evidence>
<dbReference type="InterPro" id="IPR010104">
    <property type="entry name" value="TonB_rcpt_bac"/>
</dbReference>
<keyword evidence="7 9" id="KW-0472">Membrane</keyword>
<evidence type="ECO:0000256" key="6">
    <source>
        <dbReference type="ARBA" id="ARBA00023077"/>
    </source>
</evidence>
<feature type="signal peptide" evidence="12">
    <location>
        <begin position="1"/>
        <end position="35"/>
    </location>
</feature>
<dbReference type="Gene3D" id="2.40.170.20">
    <property type="entry name" value="TonB-dependent receptor, beta-barrel domain"/>
    <property type="match status" value="1"/>
</dbReference>
<dbReference type="InterPro" id="IPR039426">
    <property type="entry name" value="TonB-dep_rcpt-like"/>
</dbReference>
<dbReference type="Proteomes" id="UP001055658">
    <property type="component" value="Chromosome"/>
</dbReference>
<dbReference type="PROSITE" id="PS00430">
    <property type="entry name" value="TONB_DEPENDENT_REC_1"/>
    <property type="match status" value="1"/>
</dbReference>
<evidence type="ECO:0000313" key="16">
    <source>
        <dbReference type="Proteomes" id="UP001055658"/>
    </source>
</evidence>